<feature type="domain" description="Plasmodium falciparum erythrocyte membrane protein-1 N-terminal segment" evidence="6">
    <location>
        <begin position="14"/>
        <end position="47"/>
    </location>
</feature>
<feature type="coiled-coil region" evidence="1">
    <location>
        <begin position="1431"/>
        <end position="1458"/>
    </location>
</feature>
<dbReference type="FunFam" id="1.10.1900.40:FF:000001">
    <property type="entry name" value="Erythrocyte membrane protein 1"/>
    <property type="match status" value="1"/>
</dbReference>
<dbReference type="Gene3D" id="1.20.1310.20">
    <property type="entry name" value="Duffy-antigen binding domain"/>
    <property type="match status" value="5"/>
</dbReference>
<feature type="domain" description="Duffy-binding-like" evidence="3">
    <location>
        <begin position="1624"/>
        <end position="1766"/>
    </location>
</feature>
<evidence type="ECO:0000313" key="10">
    <source>
        <dbReference type="Proteomes" id="UP000240500"/>
    </source>
</evidence>
<dbReference type="InterPro" id="IPR008602">
    <property type="entry name" value="Duffy-antigen-binding"/>
</dbReference>
<dbReference type="InterPro" id="IPR054595">
    <property type="entry name" value="DBL_C"/>
</dbReference>
<dbReference type="VEuPathDB" id="PlasmoDB:PRG01_1480400"/>
<feature type="domain" description="Cysteine-rich interdomain region 1 gamma" evidence="7">
    <location>
        <begin position="1555"/>
        <end position="1607"/>
    </location>
</feature>
<dbReference type="FunFam" id="1.20.58.1930:FF:000001">
    <property type="entry name" value="Erythrocyte membrane protein 1, PfEMP1"/>
    <property type="match status" value="1"/>
</dbReference>
<dbReference type="InterPro" id="IPR044932">
    <property type="entry name" value="PfEMP1_ATS_sf"/>
</dbReference>
<feature type="compositionally biased region" description="Basic and acidic residues" evidence="2">
    <location>
        <begin position="1793"/>
        <end position="1811"/>
    </location>
</feature>
<evidence type="ECO:0000259" key="4">
    <source>
        <dbReference type="Pfam" id="PF05424"/>
    </source>
</evidence>
<dbReference type="GO" id="GO:0016020">
    <property type="term" value="C:membrane"/>
    <property type="evidence" value="ECO:0007669"/>
    <property type="project" value="InterPro"/>
</dbReference>
<dbReference type="FunFam" id="1.20.58.830:FF:000005">
    <property type="entry name" value="Erythrocyte membrane protein 1, PfEMP1"/>
    <property type="match status" value="1"/>
</dbReference>
<feature type="region of interest" description="Disordered" evidence="2">
    <location>
        <begin position="2588"/>
        <end position="2631"/>
    </location>
</feature>
<reference evidence="9 10" key="1">
    <citation type="submission" date="2016-09" db="EMBL/GenBank/DDBJ databases">
        <authorList>
            <consortium name="Pathogen Informatics"/>
        </authorList>
    </citation>
    <scope>NUCLEOTIDE SEQUENCE [LARGE SCALE GENOMIC DNA]</scope>
</reference>
<dbReference type="Proteomes" id="UP000240500">
    <property type="component" value="Chromosome 14"/>
</dbReference>
<feature type="domain" description="Duffy-binding-like" evidence="3">
    <location>
        <begin position="564"/>
        <end position="705"/>
    </location>
</feature>
<sequence length="3075" mass="359181">MAPGVSSGSPKDESVKHLFDRIGAEVHKKAKEEALKYEGALHGLLSKVVFSDTSGVTIHDACKLNYKFDTNVTEGRGRENPCHGRQSVRFSDINGAECYWNRIKGNGSSIGSCAPLRRLHLCDRNLEHIEPEKIKSTHNLLVDVLLEAKHEGESLLKNYEEYKKGNDAFDTSRCIVLARSFADIADIIRGKDLFLGHQQRKNQLEESLKTMFENIKENNTSLNTLTNEQIREYWWALNRKQVWKAITCKAADNDHYSKTTENGTMSQFYPKCGHYMQQDVPTYFDYVPQYLRWFHEWTEDFCRKRKVKLENAIKKCREGDDGEDKYCTLNGYDCIQTIRGDDHLVPDSDCTKCSVACDPYVKWIDIEKREFEKQKRKYDKEIRKKNERAITTRYGKINNMYAKEFYDKLEEEYKTVDKFLELLSKENICKSEPHVGEKKATPVDFTKDPDNTFSHTEYCDPCPWCGVYQEGTNWKARDENVCRKEKKKSFSYRDTTNITILSTDIRKKNMLQKYNKFCFNTENNDKQMENWKCHYEKSDGSDDCVLQNEKIGTPDQKNVSFYSFFWRWVSQMLDDSINWRIQLENCMNYAKSKQCMKRCKSPCDCYKKWVMRKSNEWNNIKKHFQKQDLPPGGHFKTLEWFLEDQFLDRIKEAYGNKKAIERIQNFLHNKDTTGNDNVVNQEDIVEKLLEHEMEDAVKCTGIHTKDPCENTTGGPSLTPGSRDVEEELDEEEEDNNVEEEEDNSNHAESAVCKMVKDLVKDKGGETTINGCNKKGDKNWTCNNEDVESNHIGACIPPRRQSLCLHDITVETDTIDKDKLRDPFIRCVAKETHFLWEKYKKDNNVKDDQLKNGTIPDDFKRIMYYTFADYKDIFFGTDMCANSRHTCTAKNNIYKAFGNVENGSKQQQWWEKNKSDIWQGMLCALPHSDEIKNKPEYKEPLEDFASRPQFLRWFTEWGDEFCKQRMGKVKVLEEVCKEYKCNESDDSKKQQCKTACKEYEKWLKNWRDQYIKQSGKYKKDKDGSKFDETPAKADVENATNAYQYLHTQLQTLCKNGECKCMKVVSKQPKENKSPVGSTDSMPASLDDEPEEVQGKCSCKPPPSACDIVKELFTTDNKFDDACTLKYINGKEKHTQWKCISDTTSSSSGNTPTSTCIPPRRQKMYVKPIESLVGTESRVDLRKAFIQASAVETFFQWHKFKMDKKKKKKPENGVGALLLHQDDDDEEEEEIPQQELEDGKIPDEFKRQMFYTLGDYRDILFGKDIGKDKDTLNEKIYKVFANGGKNPSVKTQQDFWNKYAQDIWEGMVCALSYDSKERTFKDEVHKKLTETNDYKYNKVTFKGGFDGASITKLEDFPQRPTFFRWLEEWGDEFCRKRTKKLAKIKYECRNSGREGHQYCSGDGHDCRLPYLKHNEMFADLYCDDCQKECTKYNEWIEKEVEEFYNQKNKYEKEISKLSSSSNKDDDEKYYQELKNRNYTSVDKFLESLNHCKNGEGDKDGRNKIDFSKPHKTFGPLEYCKTCPFYGVTCKSRGRCNENGNTWETVFNRQNKKNGNSTKFDVKMIDRRATYMENNLKKSLFKTSRLFKGIREQQWECRFNNEKMDVCKLDTFDDKIDLNEYTTFKVFLEYWLHDFLEGYYISKSNIELCTEKGENKCYENCKKNCACVKGWVDQKEKEWKEIKKHFNRQQPDDRHDMEYKVKIYFEKNATDLMKSIYDFVGFKKKEEYEDCSDADNCGNQNNGKKNDIVTILLSEVQKKINISNTEHDEKVDQNYCVQSPPDKPYDDTTPSSTSTDEDKTNTRPEFCKDIDGTKPKAPPEVPKKIQEEEKVEIMTCVEKAAKSIREKAQEKVNNNLKGNALSLNGKCHKINNAFLEEGNGSIKIIKTELDSIFPSYDEFKKKGNNRLKIGEGWKCHNVKTKESHICLPPRRENMFVKKIKDMTSRSVSNKNKLLEEIMTAAQHEGINILKNHDVKDAKHLYDICNDMKYSFADTSDIIRGRDLWQRGKDYERIKSRLRRIFDNIYNNMEPEEKSKYKDRVNYYELRSDWWDANRKDIWNAMTCNAPDAAKFLKKDTNDSSGNVVFSSDGIYLGHKKCGFGKDPPDYDYIPQPFRWMQEWSEYYCKLLNEEMEKFEKMCGECKNESNICKNNIQECNKCKEQCKNYKTIVSKWKDQLSEHDFKYKELHEKSKENENSVGFVGDYIKTFIEQMNKHCKDPKDVNEYLDKANNCLNFTFRDNNKAQQKYAFTEPPKDYVDACNCDPTDLLHECPFEYGNENACKSISTDIICAEKNFNVDLDDWNSRNIPYSTSKNNGVLVPPRRRQLCLPKINLNLNSIQNKDDFKTELMNSAFNEGKLLGEIYDKDKEKALQSMKYSFYDYGDIIKGTDMMNNYFLNELKRKLNVILKENNGNEISDDREKWWTQNKNPVWHAMLCGYKNAGGRVTIDDCSLPKEEGTPQFLRWFQEWTESFCTRREELYNQVKSACETATCTSDDGTIHPQICKTLCEQYRNYISRKKQEYQLLNHQYNKNFMNDKTEGKNGPEYFKAKCNSKCDCLSGKFIEKSKLENPYETLENDTLKTICDCIKIPPPPKKNDTKSEEKEKDESSKYVPIPLKPQKPLNPEVLPPSQSDESSITVNDILSTTIPFGIALALTSIAFFFMKKKPKHPVDLLRVLDIHKGEYGMPTKSSPNRYIPYKSSQYKGKSYIYIEGDSSGDEKYAFMSDTTDITSSESEYEELDINDIYPYQSPKYKTLIEVVLEPSGKTQNDIPSADTPTNKFTEEEWNQLKHDFISQYLPNTEPNNNYRSGDIPLNTHPNTLYFDDPEEKPFIMSIQDRNLYTGEEISYNMTNIVDSPYSGKNGQISDNHHPYSGIDLINDALSGNKHIDIYDEVLKRKENELFGTEHRPKRTTTNRFAKPTNSDPIMNQINLFHTWLDRHRDMCEKWENHHERLAKLKEKWENDNNSCDTTPSNNKTLNTNVSMEIDMDNPKPINIVDINHDNSSMDKPTMDNMENDIYYDVNDDDNNNNLPSVDDIPMDHNKVDVNVPKKVHVEMKILNNTSNGSLEQQFPISDVWNI</sequence>
<dbReference type="FunFam" id="1.20.58.830:FF:000002">
    <property type="entry name" value="Erythrocyte membrane protein 1, PfEMP1"/>
    <property type="match status" value="1"/>
</dbReference>
<dbReference type="InterPro" id="IPR029210">
    <property type="entry name" value="PfEMP1_NTS"/>
</dbReference>
<dbReference type="Pfam" id="PF18562">
    <property type="entry name" value="CIDR1_gamma"/>
    <property type="match status" value="1"/>
</dbReference>
<dbReference type="OrthoDB" id="378917at2759"/>
<protein>
    <submittedName>
        <fullName evidence="9">Erythrocyte membrane protein 1, PfEMP1</fullName>
    </submittedName>
</protein>
<evidence type="ECO:0000256" key="1">
    <source>
        <dbReference type="SAM" id="Coils"/>
    </source>
</evidence>
<proteinExistence type="predicted"/>
<dbReference type="InterPro" id="IPR041480">
    <property type="entry name" value="CIDR1_gamma"/>
</dbReference>
<feature type="domain" description="Duffy-binding-like" evidence="8">
    <location>
        <begin position="296"/>
        <end position="457"/>
    </location>
</feature>
<dbReference type="InterPro" id="IPR042202">
    <property type="entry name" value="Duffy-ag-bd_sf"/>
</dbReference>
<feature type="domain" description="Duffy-binding-like" evidence="8">
    <location>
        <begin position="1366"/>
        <end position="1513"/>
    </location>
</feature>
<evidence type="ECO:0000259" key="7">
    <source>
        <dbReference type="Pfam" id="PF18562"/>
    </source>
</evidence>
<organism evidence="9 10">
    <name type="scientific">Plasmodium reichenowi</name>
    <dbReference type="NCBI Taxonomy" id="5854"/>
    <lineage>
        <taxon>Eukaryota</taxon>
        <taxon>Sar</taxon>
        <taxon>Alveolata</taxon>
        <taxon>Apicomplexa</taxon>
        <taxon>Aconoidasida</taxon>
        <taxon>Haemosporida</taxon>
        <taxon>Plasmodiidae</taxon>
        <taxon>Plasmodium</taxon>
        <taxon>Plasmodium (Laverania)</taxon>
    </lineage>
</organism>
<evidence type="ECO:0000259" key="3">
    <source>
        <dbReference type="Pfam" id="PF03011"/>
    </source>
</evidence>
<feature type="domain" description="Duffy-antigen binding" evidence="4">
    <location>
        <begin position="792"/>
        <end position="985"/>
    </location>
</feature>
<dbReference type="Pfam" id="PF15445">
    <property type="entry name" value="ATS"/>
    <property type="match status" value="1"/>
</dbReference>
<feature type="region of interest" description="Disordered" evidence="2">
    <location>
        <begin position="704"/>
        <end position="749"/>
    </location>
</feature>
<dbReference type="Gene3D" id="1.20.58.830">
    <property type="match status" value="5"/>
</dbReference>
<feature type="compositionally biased region" description="Polar residues" evidence="2">
    <location>
        <begin position="709"/>
        <end position="719"/>
    </location>
</feature>
<evidence type="ECO:0000259" key="8">
    <source>
        <dbReference type="Pfam" id="PF22672"/>
    </source>
</evidence>
<gene>
    <name evidence="9" type="ORF">PRG01_1480400</name>
</gene>
<dbReference type="Pfam" id="PF22672">
    <property type="entry name" value="DBL_C"/>
    <property type="match status" value="2"/>
</dbReference>
<feature type="coiled-coil region" evidence="1">
    <location>
        <begin position="364"/>
        <end position="426"/>
    </location>
</feature>
<dbReference type="InterPro" id="IPR029211">
    <property type="entry name" value="PfEMP1_ATS"/>
</dbReference>
<accession>A0A2P9DRW8</accession>
<feature type="region of interest" description="Disordered" evidence="2">
    <location>
        <begin position="1068"/>
        <end position="1094"/>
    </location>
</feature>
<dbReference type="InterPro" id="IPR004258">
    <property type="entry name" value="DBL"/>
</dbReference>
<name>A0A2P9DRW8_PLARE</name>
<dbReference type="VEuPathDB" id="PlasmoDB:PRCDC_0037700"/>
<keyword evidence="1" id="KW-0175">Coiled coil</keyword>
<dbReference type="Pfam" id="PF05424">
    <property type="entry name" value="Duffy_binding"/>
    <property type="match status" value="5"/>
</dbReference>
<feature type="domain" description="Plasmodium falciparum erythrocyte membrane protein 1 acidic terminal segment" evidence="5">
    <location>
        <begin position="2642"/>
        <end position="3075"/>
    </location>
</feature>
<dbReference type="SUPFAM" id="SSF140924">
    <property type="entry name" value="Duffy binding domain-like"/>
    <property type="match status" value="7"/>
</dbReference>
<feature type="domain" description="Duffy-antigen binding" evidence="4">
    <location>
        <begin position="1153"/>
        <end position="1324"/>
    </location>
</feature>
<feature type="domain" description="Duffy-antigen binding" evidence="4">
    <location>
        <begin position="111"/>
        <end position="292"/>
    </location>
</feature>
<feature type="compositionally biased region" description="Basic and acidic residues" evidence="2">
    <location>
        <begin position="2590"/>
        <end position="2605"/>
    </location>
</feature>
<evidence type="ECO:0000256" key="2">
    <source>
        <dbReference type="SAM" id="MobiDB-lite"/>
    </source>
</evidence>
<dbReference type="EMBL" id="LT969577">
    <property type="protein sequence ID" value="SOV83728.1"/>
    <property type="molecule type" value="Genomic_DNA"/>
</dbReference>
<evidence type="ECO:0000259" key="6">
    <source>
        <dbReference type="Pfam" id="PF15447"/>
    </source>
</evidence>
<evidence type="ECO:0000313" key="9">
    <source>
        <dbReference type="EMBL" id="SOV83728.1"/>
    </source>
</evidence>
<dbReference type="Gene3D" id="1.10.1900.40">
    <property type="entry name" value="Acidic terminal segments, variant surface antigen of PfEMP1"/>
    <property type="match status" value="2"/>
</dbReference>
<dbReference type="Pfam" id="PF15447">
    <property type="entry name" value="NTS"/>
    <property type="match status" value="1"/>
</dbReference>
<feature type="compositionally biased region" description="Acidic residues" evidence="2">
    <location>
        <begin position="724"/>
        <end position="742"/>
    </location>
</feature>
<evidence type="ECO:0000259" key="5">
    <source>
        <dbReference type="Pfam" id="PF15445"/>
    </source>
</evidence>
<dbReference type="Gene3D" id="1.20.58.1930">
    <property type="match status" value="2"/>
</dbReference>
<dbReference type="GO" id="GO:0046789">
    <property type="term" value="F:host cell surface receptor binding"/>
    <property type="evidence" value="ECO:0007669"/>
    <property type="project" value="InterPro"/>
</dbReference>
<feature type="region of interest" description="Disordered" evidence="2">
    <location>
        <begin position="1768"/>
        <end position="1818"/>
    </location>
</feature>
<feature type="domain" description="Duffy-antigen binding" evidence="4">
    <location>
        <begin position="1922"/>
        <end position="2111"/>
    </location>
</feature>
<feature type="domain" description="Duffy-antigen binding" evidence="4">
    <location>
        <begin position="2312"/>
        <end position="2461"/>
    </location>
</feature>
<dbReference type="Pfam" id="PF03011">
    <property type="entry name" value="PFEMP"/>
    <property type="match status" value="2"/>
</dbReference>